<dbReference type="EMBL" id="JBAKBA010000010">
    <property type="protein sequence ID" value="MEL0658674.1"/>
    <property type="molecule type" value="Genomic_DNA"/>
</dbReference>
<gene>
    <name evidence="2" type="ORF">V6255_05915</name>
</gene>
<dbReference type="Proteomes" id="UP001366060">
    <property type="component" value="Unassembled WGS sequence"/>
</dbReference>
<accession>A0ABU9H9X8</accession>
<evidence type="ECO:0000313" key="2">
    <source>
        <dbReference type="EMBL" id="MEL0658674.1"/>
    </source>
</evidence>
<feature type="transmembrane region" description="Helical" evidence="1">
    <location>
        <begin position="29"/>
        <end position="50"/>
    </location>
</feature>
<protein>
    <submittedName>
        <fullName evidence="2">Uncharacterized protein</fullName>
    </submittedName>
</protein>
<sequence length="278" mass="31428">MTETNNNKSQTSINEVQKNNIEQSPYKKLITISAFILAAWGGISTAGHFIGYSFLQGKIAGHGLGEHELTLSSFESIMQAGYATKAMFNEFYKDVTSFLGLDIWVLFFVAIFLGCILKAFLWESKKSTEKGNTFNYFSKKFTSLPRWLKGMIIYPTVSSLGFMYLLFLILLIFYTSWVSLTIAHAVGYRAGQQDIAVKHCVGVDSLDKKSGYVISCTMFYDAKNKIYIGKIIHSNKHMTLLQTNTESILFDKDRKIITCSPILDLSLEEQLKNNCTKR</sequence>
<evidence type="ECO:0000313" key="3">
    <source>
        <dbReference type="Proteomes" id="UP001366060"/>
    </source>
</evidence>
<feature type="transmembrane region" description="Helical" evidence="1">
    <location>
        <begin position="152"/>
        <end position="174"/>
    </location>
</feature>
<evidence type="ECO:0000256" key="1">
    <source>
        <dbReference type="SAM" id="Phobius"/>
    </source>
</evidence>
<feature type="transmembrane region" description="Helical" evidence="1">
    <location>
        <begin position="103"/>
        <end position="121"/>
    </location>
</feature>
<organism evidence="2 3">
    <name type="scientific">Psychromonas arctica</name>
    <dbReference type="NCBI Taxonomy" id="168275"/>
    <lineage>
        <taxon>Bacteria</taxon>
        <taxon>Pseudomonadati</taxon>
        <taxon>Pseudomonadota</taxon>
        <taxon>Gammaproteobacteria</taxon>
        <taxon>Alteromonadales</taxon>
        <taxon>Psychromonadaceae</taxon>
        <taxon>Psychromonas</taxon>
    </lineage>
</organism>
<keyword evidence="3" id="KW-1185">Reference proteome</keyword>
<dbReference type="RefSeq" id="WP_341627316.1">
    <property type="nucleotide sequence ID" value="NZ_JBAKBA010000010.1"/>
</dbReference>
<keyword evidence="1" id="KW-0472">Membrane</keyword>
<keyword evidence="1" id="KW-1133">Transmembrane helix</keyword>
<keyword evidence="1" id="KW-0812">Transmembrane</keyword>
<comment type="caution">
    <text evidence="2">The sequence shown here is derived from an EMBL/GenBank/DDBJ whole genome shotgun (WGS) entry which is preliminary data.</text>
</comment>
<proteinExistence type="predicted"/>
<reference evidence="2 3" key="1">
    <citation type="submission" date="2024-02" db="EMBL/GenBank/DDBJ databases">
        <title>Bacteria isolated from the canopy kelp, Nereocystis luetkeana.</title>
        <authorList>
            <person name="Pfister C.A."/>
            <person name="Younker I.T."/>
            <person name="Light S.H."/>
        </authorList>
    </citation>
    <scope>NUCLEOTIDE SEQUENCE [LARGE SCALE GENOMIC DNA]</scope>
    <source>
        <strain evidence="2 3">TI.2.07</strain>
    </source>
</reference>
<name>A0ABU9H9X8_9GAMM</name>